<dbReference type="Proteomes" id="UP000291469">
    <property type="component" value="Chromosome"/>
</dbReference>
<feature type="transmembrane region" description="Helical" evidence="7">
    <location>
        <begin position="9"/>
        <end position="30"/>
    </location>
</feature>
<evidence type="ECO:0000256" key="5">
    <source>
        <dbReference type="ARBA" id="ARBA00022989"/>
    </source>
</evidence>
<keyword evidence="6 7" id="KW-0472">Membrane</keyword>
<keyword evidence="4 7" id="KW-0812">Transmembrane</keyword>
<dbReference type="KEGG" id="erz:ER308_18260"/>
<keyword evidence="10" id="KW-1185">Reference proteome</keyword>
<feature type="transmembrane region" description="Helical" evidence="7">
    <location>
        <begin position="99"/>
        <end position="118"/>
    </location>
</feature>
<dbReference type="PANTHER" id="PTHR43163">
    <property type="entry name" value="DIPEPTIDE TRANSPORT SYSTEM PERMEASE PROTEIN DPPB-RELATED"/>
    <property type="match status" value="1"/>
</dbReference>
<proteinExistence type="inferred from homology"/>
<feature type="transmembrane region" description="Helical" evidence="7">
    <location>
        <begin position="138"/>
        <end position="161"/>
    </location>
</feature>
<dbReference type="GO" id="GO:0005886">
    <property type="term" value="C:plasma membrane"/>
    <property type="evidence" value="ECO:0007669"/>
    <property type="project" value="UniProtKB-SubCell"/>
</dbReference>
<dbReference type="OrthoDB" id="147639at2"/>
<organism evidence="9 10">
    <name type="scientific">Egibacter rhizosphaerae</name>
    <dbReference type="NCBI Taxonomy" id="1670831"/>
    <lineage>
        <taxon>Bacteria</taxon>
        <taxon>Bacillati</taxon>
        <taxon>Actinomycetota</taxon>
        <taxon>Nitriliruptoria</taxon>
        <taxon>Egibacterales</taxon>
        <taxon>Egibacteraceae</taxon>
        <taxon>Egibacter</taxon>
    </lineage>
</organism>
<comment type="subcellular location">
    <subcellularLocation>
        <location evidence="1 7">Cell membrane</location>
        <topology evidence="1 7">Multi-pass membrane protein</topology>
    </subcellularLocation>
</comment>
<evidence type="ECO:0000256" key="4">
    <source>
        <dbReference type="ARBA" id="ARBA00022692"/>
    </source>
</evidence>
<dbReference type="InterPro" id="IPR000515">
    <property type="entry name" value="MetI-like"/>
</dbReference>
<dbReference type="Gene3D" id="1.10.3720.10">
    <property type="entry name" value="MetI-like"/>
    <property type="match status" value="1"/>
</dbReference>
<evidence type="ECO:0000256" key="6">
    <source>
        <dbReference type="ARBA" id="ARBA00023136"/>
    </source>
</evidence>
<evidence type="ECO:0000259" key="8">
    <source>
        <dbReference type="PROSITE" id="PS50928"/>
    </source>
</evidence>
<dbReference type="SUPFAM" id="SSF161098">
    <property type="entry name" value="MetI-like"/>
    <property type="match status" value="1"/>
</dbReference>
<reference evidence="9 10" key="1">
    <citation type="submission" date="2019-01" db="EMBL/GenBank/DDBJ databases">
        <title>Egibacter rhizosphaerae EGI 80759T.</title>
        <authorList>
            <person name="Chen D.-D."/>
            <person name="Tian Y."/>
            <person name="Jiao J.-Y."/>
            <person name="Zhang X.-T."/>
            <person name="Zhang Y.-G."/>
            <person name="Zhang Y."/>
            <person name="Xiao M."/>
            <person name="Shu W.-S."/>
            <person name="Li W.-J."/>
        </authorList>
    </citation>
    <scope>NUCLEOTIDE SEQUENCE [LARGE SCALE GENOMIC DNA]</scope>
    <source>
        <strain evidence="9 10">EGI 80759</strain>
    </source>
</reference>
<keyword evidence="2 7" id="KW-0813">Transport</keyword>
<gene>
    <name evidence="9" type="ORF">ER308_18260</name>
</gene>
<dbReference type="RefSeq" id="WP_131156314.1">
    <property type="nucleotide sequence ID" value="NZ_CP036402.1"/>
</dbReference>
<keyword evidence="5 7" id="KW-1133">Transmembrane helix</keyword>
<accession>A0A411YJI2</accession>
<comment type="similarity">
    <text evidence="7">Belongs to the binding-protein-dependent transport system permease family.</text>
</comment>
<dbReference type="InterPro" id="IPR035906">
    <property type="entry name" value="MetI-like_sf"/>
</dbReference>
<evidence type="ECO:0000313" key="9">
    <source>
        <dbReference type="EMBL" id="QBI21321.1"/>
    </source>
</evidence>
<evidence type="ECO:0000256" key="1">
    <source>
        <dbReference type="ARBA" id="ARBA00004651"/>
    </source>
</evidence>
<feature type="transmembrane region" description="Helical" evidence="7">
    <location>
        <begin position="235"/>
        <end position="261"/>
    </location>
</feature>
<name>A0A411YJI2_9ACTN</name>
<evidence type="ECO:0000313" key="10">
    <source>
        <dbReference type="Proteomes" id="UP000291469"/>
    </source>
</evidence>
<evidence type="ECO:0000256" key="7">
    <source>
        <dbReference type="RuleBase" id="RU363032"/>
    </source>
</evidence>
<dbReference type="Pfam" id="PF00528">
    <property type="entry name" value="BPD_transp_1"/>
    <property type="match status" value="1"/>
</dbReference>
<feature type="domain" description="ABC transmembrane type-1" evidence="8">
    <location>
        <begin position="95"/>
        <end position="304"/>
    </location>
</feature>
<keyword evidence="3" id="KW-1003">Cell membrane</keyword>
<dbReference type="GO" id="GO:0071916">
    <property type="term" value="F:dipeptide transmembrane transporter activity"/>
    <property type="evidence" value="ECO:0007669"/>
    <property type="project" value="TreeGrafter"/>
</dbReference>
<feature type="transmembrane region" description="Helical" evidence="7">
    <location>
        <begin position="281"/>
        <end position="304"/>
    </location>
</feature>
<dbReference type="InterPro" id="IPR045621">
    <property type="entry name" value="BPD_transp_1_N"/>
</dbReference>
<dbReference type="CDD" id="cd06261">
    <property type="entry name" value="TM_PBP2"/>
    <property type="match status" value="1"/>
</dbReference>
<feature type="transmembrane region" description="Helical" evidence="7">
    <location>
        <begin position="181"/>
        <end position="200"/>
    </location>
</feature>
<dbReference type="Pfam" id="PF19300">
    <property type="entry name" value="BPD_transp_1_N"/>
    <property type="match status" value="1"/>
</dbReference>
<dbReference type="PROSITE" id="PS50928">
    <property type="entry name" value="ABC_TM1"/>
    <property type="match status" value="1"/>
</dbReference>
<dbReference type="EMBL" id="CP036402">
    <property type="protein sequence ID" value="QBI21321.1"/>
    <property type="molecule type" value="Genomic_DNA"/>
</dbReference>
<sequence>MLFFVVRRLGVFAVSLVGASIVIFALLSLLPGDPAQIILGQQATPERLETLRAELGLDRPWPVRYADWATGVAQGDFGESYLSGAAIGPMIAQRLQVTIPLAALGMVLALVLAVPLGITAAARHRGAGDVLISGASQIGIAIPAFWAGILLVTVFAVRLGWLPSGGFTPVTEDPVAWARSMVLPALSLAIVQAAILTRYIRSSILEVMREDFVRTARAKGLTRGKALFRHGLRNAAIPVVTILGLQFAFLFAGTIVIENVFFLPGLGRMVLQAASERDLLLVQGTVMVLTFAILFINLVVDVAYRVIDPRLRSAS</sequence>
<evidence type="ECO:0000256" key="3">
    <source>
        <dbReference type="ARBA" id="ARBA00022475"/>
    </source>
</evidence>
<dbReference type="PANTHER" id="PTHR43163:SF6">
    <property type="entry name" value="DIPEPTIDE TRANSPORT SYSTEM PERMEASE PROTEIN DPPB-RELATED"/>
    <property type="match status" value="1"/>
</dbReference>
<protein>
    <submittedName>
        <fullName evidence="9">ABC transporter permease</fullName>
    </submittedName>
</protein>
<evidence type="ECO:0000256" key="2">
    <source>
        <dbReference type="ARBA" id="ARBA00022448"/>
    </source>
</evidence>
<dbReference type="AlphaFoldDB" id="A0A411YJI2"/>